<evidence type="ECO:0000313" key="1">
    <source>
        <dbReference type="EMBL" id="CAL1574867.1"/>
    </source>
</evidence>
<sequence length="177" mass="19735">MSSNCPTSMTNGRRHVTFVKEQRLKVAYHVLGLIRRGADESRMDIFDDATVSVLEAAGVDEEALKGLSREDLKDLFPGPGHFLRRKKLWEFINQNCENTTDQDASTCSGSGIMPSTSSMPPCQPQASTPISAEKTMKMPDPPDQAKTPPCIWRSVLSPPQFCFLMDQPPSWLLVMYL</sequence>
<dbReference type="AlphaFoldDB" id="A0AAV2JFS7"/>
<gene>
    <name evidence="1" type="ORF">KC01_LOCUS6541</name>
</gene>
<organism evidence="1 2">
    <name type="scientific">Knipowitschia caucasica</name>
    <name type="common">Caucasian dwarf goby</name>
    <name type="synonym">Pomatoschistus caucasicus</name>
    <dbReference type="NCBI Taxonomy" id="637954"/>
    <lineage>
        <taxon>Eukaryota</taxon>
        <taxon>Metazoa</taxon>
        <taxon>Chordata</taxon>
        <taxon>Craniata</taxon>
        <taxon>Vertebrata</taxon>
        <taxon>Euteleostomi</taxon>
        <taxon>Actinopterygii</taxon>
        <taxon>Neopterygii</taxon>
        <taxon>Teleostei</taxon>
        <taxon>Neoteleostei</taxon>
        <taxon>Acanthomorphata</taxon>
        <taxon>Gobiaria</taxon>
        <taxon>Gobiiformes</taxon>
        <taxon>Gobioidei</taxon>
        <taxon>Gobiidae</taxon>
        <taxon>Gobiinae</taxon>
        <taxon>Knipowitschia</taxon>
    </lineage>
</organism>
<evidence type="ECO:0000313" key="2">
    <source>
        <dbReference type="Proteomes" id="UP001497482"/>
    </source>
</evidence>
<dbReference type="Proteomes" id="UP001497482">
    <property type="component" value="Chromosome 12"/>
</dbReference>
<accession>A0AAV2JFS7</accession>
<keyword evidence="2" id="KW-1185">Reference proteome</keyword>
<name>A0AAV2JFS7_KNICA</name>
<proteinExistence type="predicted"/>
<reference evidence="1 2" key="1">
    <citation type="submission" date="2024-04" db="EMBL/GenBank/DDBJ databases">
        <authorList>
            <person name="Waldvogel A.-M."/>
            <person name="Schoenle A."/>
        </authorList>
    </citation>
    <scope>NUCLEOTIDE SEQUENCE [LARGE SCALE GENOMIC DNA]</scope>
</reference>
<dbReference type="EMBL" id="OZ035834">
    <property type="protein sequence ID" value="CAL1574867.1"/>
    <property type="molecule type" value="Genomic_DNA"/>
</dbReference>
<protein>
    <submittedName>
        <fullName evidence="1">Uncharacterized protein</fullName>
    </submittedName>
</protein>